<feature type="region of interest" description="Disordered" evidence="1">
    <location>
        <begin position="1"/>
        <end position="21"/>
    </location>
</feature>
<proteinExistence type="predicted"/>
<keyword evidence="3" id="KW-1185">Reference proteome</keyword>
<reference evidence="2" key="1">
    <citation type="submission" date="2021-04" db="EMBL/GenBank/DDBJ databases">
        <title>Genome based classification of Actinospica acidithermotolerans sp. nov., an actinobacterium isolated from an Indonesian hot spring.</title>
        <authorList>
            <person name="Kusuma A.B."/>
            <person name="Putra K.E."/>
            <person name="Nafisah S."/>
            <person name="Loh J."/>
            <person name="Nouioui I."/>
            <person name="Goodfellow M."/>
        </authorList>
    </citation>
    <scope>NUCLEOTIDE SEQUENCE</scope>
    <source>
        <strain evidence="2">DSM 45618</strain>
    </source>
</reference>
<dbReference type="Proteomes" id="UP000677913">
    <property type="component" value="Unassembled WGS sequence"/>
</dbReference>
<name>A0A8J7WMU8_9ACTN</name>
<dbReference type="AlphaFoldDB" id="A0A8J7WMU8"/>
<evidence type="ECO:0000313" key="2">
    <source>
        <dbReference type="EMBL" id="MBS2963057.1"/>
    </source>
</evidence>
<dbReference type="RefSeq" id="WP_211466388.1">
    <property type="nucleotide sequence ID" value="NZ_JAGSXH010000020.1"/>
</dbReference>
<organism evidence="2 3">
    <name type="scientific">Actinocrinis puniceicyclus</name>
    <dbReference type="NCBI Taxonomy" id="977794"/>
    <lineage>
        <taxon>Bacteria</taxon>
        <taxon>Bacillati</taxon>
        <taxon>Actinomycetota</taxon>
        <taxon>Actinomycetes</taxon>
        <taxon>Catenulisporales</taxon>
        <taxon>Actinospicaceae</taxon>
        <taxon>Actinocrinis</taxon>
    </lineage>
</organism>
<evidence type="ECO:0000256" key="1">
    <source>
        <dbReference type="SAM" id="MobiDB-lite"/>
    </source>
</evidence>
<sequence>MSTTDLFGLPVSGHNNPSDARVRSNAMYQPHLQLAQELHRERLRQAEEHRVRRVALRARRALVQQLMR</sequence>
<gene>
    <name evidence="2" type="ORF">KGA66_08380</name>
</gene>
<comment type="caution">
    <text evidence="2">The sequence shown here is derived from an EMBL/GenBank/DDBJ whole genome shotgun (WGS) entry which is preliminary data.</text>
</comment>
<accession>A0A8J7WMU8</accession>
<protein>
    <submittedName>
        <fullName evidence="2">Uncharacterized protein</fullName>
    </submittedName>
</protein>
<dbReference type="EMBL" id="JAGSXH010000020">
    <property type="protein sequence ID" value="MBS2963057.1"/>
    <property type="molecule type" value="Genomic_DNA"/>
</dbReference>
<evidence type="ECO:0000313" key="3">
    <source>
        <dbReference type="Proteomes" id="UP000677913"/>
    </source>
</evidence>